<dbReference type="AlphaFoldDB" id="A0A9P8TUX3"/>
<dbReference type="EMBL" id="JAIWOZ010000005">
    <property type="protein sequence ID" value="KAH6605437.1"/>
    <property type="molecule type" value="Genomic_DNA"/>
</dbReference>
<gene>
    <name evidence="1" type="ORF">Trco_007144</name>
</gene>
<accession>A0A9P8TUX3</accession>
<proteinExistence type="predicted"/>
<evidence type="ECO:0000313" key="2">
    <source>
        <dbReference type="Proteomes" id="UP000827724"/>
    </source>
</evidence>
<protein>
    <submittedName>
        <fullName evidence="1">Uncharacterized protein</fullName>
    </submittedName>
</protein>
<name>A0A9P8TUX3_9HYPO</name>
<dbReference type="Proteomes" id="UP000827724">
    <property type="component" value="Unassembled WGS sequence"/>
</dbReference>
<organism evidence="1 2">
    <name type="scientific">Trichoderma cornu-damae</name>
    <dbReference type="NCBI Taxonomy" id="654480"/>
    <lineage>
        <taxon>Eukaryota</taxon>
        <taxon>Fungi</taxon>
        <taxon>Dikarya</taxon>
        <taxon>Ascomycota</taxon>
        <taxon>Pezizomycotina</taxon>
        <taxon>Sordariomycetes</taxon>
        <taxon>Hypocreomycetidae</taxon>
        <taxon>Hypocreales</taxon>
        <taxon>Hypocreaceae</taxon>
        <taxon>Trichoderma</taxon>
    </lineage>
</organism>
<keyword evidence="2" id="KW-1185">Reference proteome</keyword>
<comment type="caution">
    <text evidence="1">The sequence shown here is derived from an EMBL/GenBank/DDBJ whole genome shotgun (WGS) entry which is preliminary data.</text>
</comment>
<reference evidence="1" key="1">
    <citation type="submission" date="2021-08" db="EMBL/GenBank/DDBJ databases">
        <title>Chromosome-Level Trichoderma cornu-damae using Hi-C Data.</title>
        <authorList>
            <person name="Kim C.S."/>
        </authorList>
    </citation>
    <scope>NUCLEOTIDE SEQUENCE</scope>
    <source>
        <strain evidence="1">KA19-0412C</strain>
    </source>
</reference>
<evidence type="ECO:0000313" key="1">
    <source>
        <dbReference type="EMBL" id="KAH6605437.1"/>
    </source>
</evidence>
<sequence length="86" mass="9747">MSSKNGWMNLSFWGLLCLDPEIPGGILSFIPGAFIREVFIREAFIQGAFTRGRSRITDPRFPTSHFFNLLELGHILFDIAKQGRCS</sequence>